<evidence type="ECO:0000256" key="10">
    <source>
        <dbReference type="ARBA" id="ARBA00023211"/>
    </source>
</evidence>
<evidence type="ECO:0000256" key="5">
    <source>
        <dbReference type="ARBA" id="ARBA00022490"/>
    </source>
</evidence>
<name>A0A3L6KXU8_9TRYP</name>
<sequence>MLGVRACFSHSPALLFGAFRPTMPCKNSADRGSHERKTPWDALRELRVPPRTTVDSVATLDSTLDMVGYQLFRDGLLSPPPLSFLQRRQQQLQFPKHLTPEMRRLEKEKEQLMARMRKNGVVIRRSIKETFLTIGCDEAGRGPLAGPVVGAAVCRIPRSSFNNDLKALYDADEEFQIFDSKSVSETQRKVVYNNITGYHNLFSLVEDQDFVVHHAGGDSVPDNVLKKRLPSHTKLGKLPFKKLLSMQTPYLISYHGSNVSGNYLYFWAIGIANHTYIDTVNIYSASMNTMHRCCLGVWDALNDARFSYHVAPRPKNCSIAQYLFSRFCITAANDDRRRYEVPDQIDLVEGAIDFFDAEPVQPPLVLVDGHTAPYETVSVFTDVQTGGCVQPIIEGDKRSLTIAAASCLAKVSRDEIMDYLDPLYPKYHFAENKGYPVDHHMRAVKKHGLSSIHRRSYRPCAEALARQARRKMKDSHS</sequence>
<comment type="catalytic activity">
    <reaction evidence="1 12">
        <text>Endonucleolytic cleavage to 5'-phosphomonoester.</text>
        <dbReference type="EC" id="3.1.26.4"/>
    </reaction>
</comment>
<dbReference type="GO" id="GO:0043137">
    <property type="term" value="P:DNA replication, removal of RNA primer"/>
    <property type="evidence" value="ECO:0007669"/>
    <property type="project" value="TreeGrafter"/>
</dbReference>
<keyword evidence="10" id="KW-0464">Manganese</keyword>
<dbReference type="AlphaFoldDB" id="A0A3L6KXU8"/>
<dbReference type="GO" id="GO:0005737">
    <property type="term" value="C:cytoplasm"/>
    <property type="evidence" value="ECO:0007669"/>
    <property type="project" value="UniProtKB-SubCell"/>
</dbReference>
<keyword evidence="7" id="KW-0479">Metal-binding</keyword>
<dbReference type="GO" id="GO:0046872">
    <property type="term" value="F:metal ion binding"/>
    <property type="evidence" value="ECO:0007669"/>
    <property type="project" value="UniProtKB-KW"/>
</dbReference>
<dbReference type="GO" id="GO:0006298">
    <property type="term" value="P:mismatch repair"/>
    <property type="evidence" value="ECO:0007669"/>
    <property type="project" value="TreeGrafter"/>
</dbReference>
<dbReference type="InterPro" id="IPR036397">
    <property type="entry name" value="RNaseH_sf"/>
</dbReference>
<dbReference type="CDD" id="cd07182">
    <property type="entry name" value="RNase_HII_bacteria_HII_like"/>
    <property type="match status" value="1"/>
</dbReference>
<evidence type="ECO:0000259" key="13">
    <source>
        <dbReference type="PROSITE" id="PS51975"/>
    </source>
</evidence>
<dbReference type="PANTHER" id="PTHR10954">
    <property type="entry name" value="RIBONUCLEASE H2 SUBUNIT A"/>
    <property type="match status" value="1"/>
</dbReference>
<organism evidence="14 15">
    <name type="scientific">Trypanosoma brucei equiperdum</name>
    <dbReference type="NCBI Taxonomy" id="630700"/>
    <lineage>
        <taxon>Eukaryota</taxon>
        <taxon>Discoba</taxon>
        <taxon>Euglenozoa</taxon>
        <taxon>Kinetoplastea</taxon>
        <taxon>Metakinetoplastina</taxon>
        <taxon>Trypanosomatida</taxon>
        <taxon>Trypanosomatidae</taxon>
        <taxon>Trypanosoma</taxon>
    </lineage>
</organism>
<dbReference type="PROSITE" id="PS51975">
    <property type="entry name" value="RNASE_H_2"/>
    <property type="match status" value="1"/>
</dbReference>
<dbReference type="GO" id="GO:0004523">
    <property type="term" value="F:RNA-DNA hybrid ribonuclease activity"/>
    <property type="evidence" value="ECO:0007669"/>
    <property type="project" value="UniProtKB-EC"/>
</dbReference>
<dbReference type="GO" id="GO:0032299">
    <property type="term" value="C:ribonuclease H2 complex"/>
    <property type="evidence" value="ECO:0007669"/>
    <property type="project" value="TreeGrafter"/>
</dbReference>
<dbReference type="InterPro" id="IPR001352">
    <property type="entry name" value="RNase_HII/HIII"/>
</dbReference>
<proteinExistence type="inferred from homology"/>
<dbReference type="FunFam" id="3.30.420.10:FF:000193">
    <property type="entry name" value="Ribonuclease"/>
    <property type="match status" value="1"/>
</dbReference>
<feature type="domain" description="RNase H type-2" evidence="13">
    <location>
        <begin position="349"/>
        <end position="469"/>
    </location>
</feature>
<keyword evidence="5" id="KW-0963">Cytoplasm</keyword>
<dbReference type="GO" id="GO:0003723">
    <property type="term" value="F:RNA binding"/>
    <property type="evidence" value="ECO:0007669"/>
    <property type="project" value="UniProtKB-UniRule"/>
</dbReference>
<comment type="caution">
    <text evidence="11">Lacks conserved residue(s) required for the propagation of feature annotation.</text>
</comment>
<dbReference type="Pfam" id="PF01351">
    <property type="entry name" value="RNase_HII"/>
    <property type="match status" value="1"/>
</dbReference>
<comment type="function">
    <text evidence="2 12">Endonuclease that specifically degrades the RNA of RNA-DNA hybrids.</text>
</comment>
<evidence type="ECO:0000256" key="7">
    <source>
        <dbReference type="ARBA" id="ARBA00022723"/>
    </source>
</evidence>
<comment type="similarity">
    <text evidence="4 12">Belongs to the RNase HII family.</text>
</comment>
<evidence type="ECO:0000256" key="1">
    <source>
        <dbReference type="ARBA" id="ARBA00000077"/>
    </source>
</evidence>
<keyword evidence="6 12" id="KW-0540">Nuclease</keyword>
<gene>
    <name evidence="14" type="ORF">DPX39_100052900</name>
</gene>
<dbReference type="Gene3D" id="3.30.420.10">
    <property type="entry name" value="Ribonuclease H-like superfamily/Ribonuclease H"/>
    <property type="match status" value="2"/>
</dbReference>
<comment type="subcellular location">
    <subcellularLocation>
        <location evidence="3">Cytoplasm</location>
    </subcellularLocation>
</comment>
<evidence type="ECO:0000256" key="8">
    <source>
        <dbReference type="ARBA" id="ARBA00022759"/>
    </source>
</evidence>
<evidence type="ECO:0000256" key="4">
    <source>
        <dbReference type="ARBA" id="ARBA00007383"/>
    </source>
</evidence>
<evidence type="ECO:0000256" key="12">
    <source>
        <dbReference type="RuleBase" id="RU003515"/>
    </source>
</evidence>
<evidence type="ECO:0000256" key="2">
    <source>
        <dbReference type="ARBA" id="ARBA00004065"/>
    </source>
</evidence>
<evidence type="ECO:0000313" key="15">
    <source>
        <dbReference type="Proteomes" id="UP000266743"/>
    </source>
</evidence>
<dbReference type="EMBL" id="QSBY01000010">
    <property type="protein sequence ID" value="RHW68905.1"/>
    <property type="molecule type" value="Genomic_DNA"/>
</dbReference>
<dbReference type="InterPro" id="IPR022898">
    <property type="entry name" value="RNase_HII"/>
</dbReference>
<dbReference type="EC" id="3.1.26.4" evidence="12"/>
<keyword evidence="9 12" id="KW-0378">Hydrolase</keyword>
<protein>
    <recommendedName>
        <fullName evidence="12">Ribonuclease</fullName>
        <ecNumber evidence="12">3.1.26.4</ecNumber>
    </recommendedName>
</protein>
<dbReference type="PANTHER" id="PTHR10954:SF23">
    <property type="entry name" value="RIBONUCLEASE"/>
    <property type="match status" value="1"/>
</dbReference>
<keyword evidence="8 12" id="KW-0255">Endonuclease</keyword>
<comment type="caution">
    <text evidence="14">The sequence shown here is derived from an EMBL/GenBank/DDBJ whole genome shotgun (WGS) entry which is preliminary data.</text>
</comment>
<evidence type="ECO:0000256" key="3">
    <source>
        <dbReference type="ARBA" id="ARBA00004496"/>
    </source>
</evidence>
<reference evidence="14 15" key="1">
    <citation type="submission" date="2018-09" db="EMBL/GenBank/DDBJ databases">
        <title>whole genome sequence of T. equiperdum IVM-t1 strain.</title>
        <authorList>
            <person name="Suganuma K."/>
        </authorList>
    </citation>
    <scope>NUCLEOTIDE SEQUENCE [LARGE SCALE GENOMIC DNA]</scope>
    <source>
        <strain evidence="14 15">IVM-t1</strain>
    </source>
</reference>
<dbReference type="InterPro" id="IPR012337">
    <property type="entry name" value="RNaseH-like_sf"/>
</dbReference>
<evidence type="ECO:0000256" key="6">
    <source>
        <dbReference type="ARBA" id="ARBA00022722"/>
    </source>
</evidence>
<dbReference type="InterPro" id="IPR024567">
    <property type="entry name" value="RNase_HII/HIII_dom"/>
</dbReference>
<dbReference type="SUPFAM" id="SSF53098">
    <property type="entry name" value="Ribonuclease H-like"/>
    <property type="match status" value="1"/>
</dbReference>
<dbReference type="FunFam" id="3.30.420.10:FF:000194">
    <property type="entry name" value="Ribonuclease"/>
    <property type="match status" value="1"/>
</dbReference>
<accession>A0A3L6KXU8</accession>
<dbReference type="Proteomes" id="UP000266743">
    <property type="component" value="Chromosome 10"/>
</dbReference>
<evidence type="ECO:0000256" key="11">
    <source>
        <dbReference type="PROSITE-ProRule" id="PRU01319"/>
    </source>
</evidence>
<evidence type="ECO:0000313" key="14">
    <source>
        <dbReference type="EMBL" id="RHW68905.1"/>
    </source>
</evidence>
<evidence type="ECO:0000256" key="9">
    <source>
        <dbReference type="ARBA" id="ARBA00022801"/>
    </source>
</evidence>